<dbReference type="eggNOG" id="COG1121">
    <property type="taxonomic scope" value="Bacteria"/>
</dbReference>
<dbReference type="InterPro" id="IPR050153">
    <property type="entry name" value="Metal_Ion_Import_ABC"/>
</dbReference>
<dbReference type="InterPro" id="IPR003593">
    <property type="entry name" value="AAA+_ATPase"/>
</dbReference>
<keyword evidence="5" id="KW-0864">Zinc transport</keyword>
<comment type="similarity">
    <text evidence="1">Belongs to the ABC transporter superfamily.</text>
</comment>
<dbReference type="CDD" id="cd03235">
    <property type="entry name" value="ABC_Metallic_Cations"/>
    <property type="match status" value="1"/>
</dbReference>
<dbReference type="SMART" id="SM00382">
    <property type="entry name" value="AAA"/>
    <property type="match status" value="1"/>
</dbReference>
<dbReference type="GO" id="GO:0016887">
    <property type="term" value="F:ATP hydrolysis activity"/>
    <property type="evidence" value="ECO:0007669"/>
    <property type="project" value="InterPro"/>
</dbReference>
<dbReference type="InterPro" id="IPR017871">
    <property type="entry name" value="ABC_transporter-like_CS"/>
</dbReference>
<keyword evidence="4" id="KW-0067">ATP-binding</keyword>
<evidence type="ECO:0000256" key="5">
    <source>
        <dbReference type="ARBA" id="ARBA00022906"/>
    </source>
</evidence>
<evidence type="ECO:0000313" key="10">
    <source>
        <dbReference type="Proteomes" id="UP000008207"/>
    </source>
</evidence>
<keyword evidence="10" id="KW-1185">Reference proteome</keyword>
<keyword evidence="3" id="KW-0547">Nucleotide-binding</keyword>
<dbReference type="SUPFAM" id="SSF52540">
    <property type="entry name" value="P-loop containing nucleoside triphosphate hydrolases"/>
    <property type="match status" value="1"/>
</dbReference>
<dbReference type="EMBL" id="CP001349">
    <property type="protein sequence ID" value="ACL60426.1"/>
    <property type="molecule type" value="Genomic_DNA"/>
</dbReference>
<evidence type="ECO:0000256" key="7">
    <source>
        <dbReference type="SAM" id="MobiDB-lite"/>
    </source>
</evidence>
<dbReference type="PROSITE" id="PS50893">
    <property type="entry name" value="ABC_TRANSPORTER_2"/>
    <property type="match status" value="1"/>
</dbReference>
<reference evidence="9 10" key="1">
    <citation type="submission" date="2009-01" db="EMBL/GenBank/DDBJ databases">
        <title>Complete sequence of chromosome of Methylobacterium nodulans ORS 2060.</title>
        <authorList>
            <consortium name="US DOE Joint Genome Institute"/>
            <person name="Lucas S."/>
            <person name="Copeland A."/>
            <person name="Lapidus A."/>
            <person name="Glavina del Rio T."/>
            <person name="Dalin E."/>
            <person name="Tice H."/>
            <person name="Bruce D."/>
            <person name="Goodwin L."/>
            <person name="Pitluck S."/>
            <person name="Sims D."/>
            <person name="Brettin T."/>
            <person name="Detter J.C."/>
            <person name="Han C."/>
            <person name="Larimer F."/>
            <person name="Land M."/>
            <person name="Hauser L."/>
            <person name="Kyrpides N."/>
            <person name="Ivanova N."/>
            <person name="Marx C.J."/>
            <person name="Richardson P."/>
        </authorList>
    </citation>
    <scope>NUCLEOTIDE SEQUENCE [LARGE SCALE GENOMIC DNA]</scope>
    <source>
        <strain evidence="10">LMG 21967 / CNCM I-2342 / ORS 2060</strain>
    </source>
</reference>
<sequence length="287" mass="31077">MTAPLAAGAVAFRGLTLGYDRHPAVHHLDGVLPAGGSLAVVGPNGAGKSTLLKGIIGEVAPLDGRIEHPGLERRDFAYLPQAAEIDRSFPIGVHDFVAMGLWRRIGAFGALRPHRRAVAEALATVGLTGFERRPIGTLSGGQLRRAMFARVMLQDARAVLLDEPFAAVDSRTTADLLDLVHRWRAERRTVIAVLHDFDQVRRHFPTTLLLAREAVAWGDTEAVLTAANLRRARQLCEAWDDTAPVCRGPAVHAHEAHAHEVHAHEHAHRHDGAHSHGGAAQDREHAA</sequence>
<dbReference type="GO" id="GO:0005524">
    <property type="term" value="F:ATP binding"/>
    <property type="evidence" value="ECO:0007669"/>
    <property type="project" value="UniProtKB-KW"/>
</dbReference>
<evidence type="ECO:0000256" key="4">
    <source>
        <dbReference type="ARBA" id="ARBA00022840"/>
    </source>
</evidence>
<accession>B8IPA8</accession>
<evidence type="ECO:0000256" key="2">
    <source>
        <dbReference type="ARBA" id="ARBA00022448"/>
    </source>
</evidence>
<dbReference type="Pfam" id="PF00005">
    <property type="entry name" value="ABC_tran"/>
    <property type="match status" value="1"/>
</dbReference>
<keyword evidence="2" id="KW-0813">Transport</keyword>
<gene>
    <name evidence="9" type="ordered locus">Mnod_5584</name>
</gene>
<keyword evidence="6" id="KW-0406">Ion transport</keyword>
<dbReference type="GO" id="GO:0006829">
    <property type="term" value="P:zinc ion transport"/>
    <property type="evidence" value="ECO:0007669"/>
    <property type="project" value="UniProtKB-KW"/>
</dbReference>
<feature type="compositionally biased region" description="Basic and acidic residues" evidence="7">
    <location>
        <begin position="259"/>
        <end position="274"/>
    </location>
</feature>
<dbReference type="OrthoDB" id="9806726at2"/>
<evidence type="ECO:0000256" key="6">
    <source>
        <dbReference type="ARBA" id="ARBA00023065"/>
    </source>
</evidence>
<dbReference type="PANTHER" id="PTHR42734:SF5">
    <property type="entry name" value="IRON TRANSPORT SYSTEM ATP-BINDING PROTEIN HI_0361-RELATED"/>
    <property type="match status" value="1"/>
</dbReference>
<dbReference type="HOGENOM" id="CLU_000604_1_11_5"/>
<feature type="region of interest" description="Disordered" evidence="7">
    <location>
        <begin position="259"/>
        <end position="287"/>
    </location>
</feature>
<evidence type="ECO:0000256" key="1">
    <source>
        <dbReference type="ARBA" id="ARBA00005417"/>
    </source>
</evidence>
<evidence type="ECO:0000256" key="3">
    <source>
        <dbReference type="ARBA" id="ARBA00022741"/>
    </source>
</evidence>
<organism evidence="9 10">
    <name type="scientific">Methylobacterium nodulans (strain LMG 21967 / CNCM I-2342 / ORS 2060)</name>
    <dbReference type="NCBI Taxonomy" id="460265"/>
    <lineage>
        <taxon>Bacteria</taxon>
        <taxon>Pseudomonadati</taxon>
        <taxon>Pseudomonadota</taxon>
        <taxon>Alphaproteobacteria</taxon>
        <taxon>Hyphomicrobiales</taxon>
        <taxon>Methylobacteriaceae</taxon>
        <taxon>Methylobacterium</taxon>
    </lineage>
</organism>
<dbReference type="KEGG" id="mno:Mnod_5584"/>
<dbReference type="Proteomes" id="UP000008207">
    <property type="component" value="Chromosome"/>
</dbReference>
<keyword evidence="5" id="KW-0862">Zinc</keyword>
<evidence type="ECO:0000259" key="8">
    <source>
        <dbReference type="PROSITE" id="PS50893"/>
    </source>
</evidence>
<dbReference type="InterPro" id="IPR027417">
    <property type="entry name" value="P-loop_NTPase"/>
</dbReference>
<name>B8IPA8_METNO</name>
<dbReference type="STRING" id="460265.Mnod_5584"/>
<feature type="domain" description="ABC transporter" evidence="8">
    <location>
        <begin position="10"/>
        <end position="237"/>
    </location>
</feature>
<dbReference type="RefSeq" id="WP_015932031.1">
    <property type="nucleotide sequence ID" value="NC_011894.1"/>
</dbReference>
<protein>
    <submittedName>
        <fullName evidence="9">ABC transporter related</fullName>
    </submittedName>
</protein>
<dbReference type="AlphaFoldDB" id="B8IPA8"/>
<proteinExistence type="inferred from homology"/>
<dbReference type="InterPro" id="IPR003439">
    <property type="entry name" value="ABC_transporter-like_ATP-bd"/>
</dbReference>
<dbReference type="PANTHER" id="PTHR42734">
    <property type="entry name" value="METAL TRANSPORT SYSTEM ATP-BINDING PROTEIN TM_0124-RELATED"/>
    <property type="match status" value="1"/>
</dbReference>
<evidence type="ECO:0000313" key="9">
    <source>
        <dbReference type="EMBL" id="ACL60426.1"/>
    </source>
</evidence>
<dbReference type="Gene3D" id="3.40.50.300">
    <property type="entry name" value="P-loop containing nucleotide triphosphate hydrolases"/>
    <property type="match status" value="1"/>
</dbReference>
<dbReference type="PROSITE" id="PS00211">
    <property type="entry name" value="ABC_TRANSPORTER_1"/>
    <property type="match status" value="1"/>
</dbReference>